<protein>
    <submittedName>
        <fullName evidence="1">Uncharacterized protein</fullName>
    </submittedName>
</protein>
<reference evidence="1" key="2">
    <citation type="journal article" date="2021" name="Genome Biol. Evol.">
        <title>Developing a high-quality reference genome for a parasitic bivalve with doubly uniparental inheritance (Bivalvia: Unionida).</title>
        <authorList>
            <person name="Smith C.H."/>
        </authorList>
    </citation>
    <scope>NUCLEOTIDE SEQUENCE</scope>
    <source>
        <strain evidence="1">CHS0354</strain>
        <tissue evidence="1">Mantle</tissue>
    </source>
</reference>
<dbReference type="Proteomes" id="UP001195483">
    <property type="component" value="Unassembled WGS sequence"/>
</dbReference>
<dbReference type="EMBL" id="JAEAOA010000980">
    <property type="protein sequence ID" value="KAK3611311.1"/>
    <property type="molecule type" value="Genomic_DNA"/>
</dbReference>
<proteinExistence type="predicted"/>
<keyword evidence="2" id="KW-1185">Reference proteome</keyword>
<reference evidence="1" key="1">
    <citation type="journal article" date="2021" name="Genome Biol. Evol.">
        <title>A High-Quality Reference Genome for a Parasitic Bivalve with Doubly Uniparental Inheritance (Bivalvia: Unionida).</title>
        <authorList>
            <person name="Smith C.H."/>
        </authorList>
    </citation>
    <scope>NUCLEOTIDE SEQUENCE</scope>
    <source>
        <strain evidence="1">CHS0354</strain>
    </source>
</reference>
<dbReference type="AlphaFoldDB" id="A0AAE0WE45"/>
<evidence type="ECO:0000313" key="2">
    <source>
        <dbReference type="Proteomes" id="UP001195483"/>
    </source>
</evidence>
<organism evidence="1 2">
    <name type="scientific">Potamilus streckersoni</name>
    <dbReference type="NCBI Taxonomy" id="2493646"/>
    <lineage>
        <taxon>Eukaryota</taxon>
        <taxon>Metazoa</taxon>
        <taxon>Spiralia</taxon>
        <taxon>Lophotrochozoa</taxon>
        <taxon>Mollusca</taxon>
        <taxon>Bivalvia</taxon>
        <taxon>Autobranchia</taxon>
        <taxon>Heteroconchia</taxon>
        <taxon>Palaeoheterodonta</taxon>
        <taxon>Unionida</taxon>
        <taxon>Unionoidea</taxon>
        <taxon>Unionidae</taxon>
        <taxon>Ambleminae</taxon>
        <taxon>Lampsilini</taxon>
        <taxon>Potamilus</taxon>
    </lineage>
</organism>
<accession>A0AAE0WE45</accession>
<sequence length="393" mass="43917">MLIMSKAGQDAASHLVFDPVFYLNTNPDLRKAGINTADAARSHWQNTGIHEGRQGCGSFHSKQYLERYPELKNAYHTNYVAAIQHYLEHGHAEKRLGYVDGGFNTRFGKRWTISNGKDIFISASARMGAAIDSLVWNNKEFINAADHGRELQMACNTDHFTECYNPTEAGGRDDGMEVTTKTVIQNVNAHGRTLQSQVHPAFWLRPGAHETQGNNGGCHAGSPALNTKETYDFPFQKVVTIGCTAHPNCIEFVSKFTIGGNWPNGFTYIQMESPTGYLSGDFTKEYNYNANSHQVEGKHSDRVPIIMAIGDNKYAMGVYAPSGQDTDTYQYYGTHVFSEIHDFPSKTSKWNVVFRKKKPQNTATYTYKAYLCVGDLNIVKDCLGKVIHAHPHI</sequence>
<reference evidence="1" key="3">
    <citation type="submission" date="2023-05" db="EMBL/GenBank/DDBJ databases">
        <authorList>
            <person name="Smith C.H."/>
        </authorList>
    </citation>
    <scope>NUCLEOTIDE SEQUENCE</scope>
    <source>
        <strain evidence="1">CHS0354</strain>
        <tissue evidence="1">Mantle</tissue>
    </source>
</reference>
<evidence type="ECO:0000313" key="1">
    <source>
        <dbReference type="EMBL" id="KAK3611311.1"/>
    </source>
</evidence>
<name>A0AAE0WE45_9BIVA</name>
<gene>
    <name evidence="1" type="ORF">CHS0354_015728</name>
</gene>
<comment type="caution">
    <text evidence="1">The sequence shown here is derived from an EMBL/GenBank/DDBJ whole genome shotgun (WGS) entry which is preliminary data.</text>
</comment>